<dbReference type="EMBL" id="JAULBC010000001">
    <property type="protein sequence ID" value="MEX6686072.1"/>
    <property type="molecule type" value="Genomic_DNA"/>
</dbReference>
<evidence type="ECO:0000256" key="2">
    <source>
        <dbReference type="SAM" id="SignalP"/>
    </source>
</evidence>
<keyword evidence="1" id="KW-0812">Transmembrane</keyword>
<accession>A0ABV3Z886</accession>
<keyword evidence="1" id="KW-0472">Membrane</keyword>
<keyword evidence="1" id="KW-1133">Transmembrane helix</keyword>
<reference evidence="3 4" key="1">
    <citation type="submission" date="2023-07" db="EMBL/GenBank/DDBJ databases">
        <authorList>
            <person name="Lian W.-H."/>
        </authorList>
    </citation>
    <scope>NUCLEOTIDE SEQUENCE [LARGE SCALE GENOMIC DNA]</scope>
    <source>
        <strain evidence="3 4">SYSU DXS3180</strain>
    </source>
</reference>
<evidence type="ECO:0000256" key="1">
    <source>
        <dbReference type="SAM" id="Phobius"/>
    </source>
</evidence>
<evidence type="ECO:0000313" key="4">
    <source>
        <dbReference type="Proteomes" id="UP001560573"/>
    </source>
</evidence>
<keyword evidence="2" id="KW-0732">Signal</keyword>
<protein>
    <submittedName>
        <fullName evidence="3">Uncharacterized protein</fullName>
    </submittedName>
</protein>
<name>A0ABV3Z886_9BACT</name>
<sequence length="66" mass="7338">MKKKLAIACCSLLAWVVTLGTPVQTGITEGASSNTSRYLFEPFDVVVITFVASAFYFLFIRKNSER</sequence>
<proteinExistence type="predicted"/>
<gene>
    <name evidence="3" type="ORF">QTN47_01120</name>
</gene>
<feature type="chain" id="PRO_5046593646" evidence="2">
    <location>
        <begin position="21"/>
        <end position="66"/>
    </location>
</feature>
<comment type="caution">
    <text evidence="3">The sequence shown here is derived from an EMBL/GenBank/DDBJ whole genome shotgun (WGS) entry which is preliminary data.</text>
</comment>
<feature type="signal peptide" evidence="2">
    <location>
        <begin position="1"/>
        <end position="20"/>
    </location>
</feature>
<evidence type="ECO:0000313" key="3">
    <source>
        <dbReference type="EMBL" id="MEX6686072.1"/>
    </source>
</evidence>
<keyword evidence="4" id="KW-1185">Reference proteome</keyword>
<feature type="transmembrane region" description="Helical" evidence="1">
    <location>
        <begin position="39"/>
        <end position="60"/>
    </location>
</feature>
<dbReference type="Proteomes" id="UP001560573">
    <property type="component" value="Unassembled WGS sequence"/>
</dbReference>
<dbReference type="RefSeq" id="WP_369327461.1">
    <property type="nucleotide sequence ID" value="NZ_JAULBC010000001.1"/>
</dbReference>
<organism evidence="3 4">
    <name type="scientific">Danxiaibacter flavus</name>
    <dbReference type="NCBI Taxonomy" id="3049108"/>
    <lineage>
        <taxon>Bacteria</taxon>
        <taxon>Pseudomonadati</taxon>
        <taxon>Bacteroidota</taxon>
        <taxon>Chitinophagia</taxon>
        <taxon>Chitinophagales</taxon>
        <taxon>Chitinophagaceae</taxon>
        <taxon>Danxiaibacter</taxon>
    </lineage>
</organism>